<dbReference type="EMBL" id="KN838536">
    <property type="protein sequence ID" value="KIK10241.1"/>
    <property type="molecule type" value="Genomic_DNA"/>
</dbReference>
<feature type="compositionally biased region" description="Polar residues" evidence="1">
    <location>
        <begin position="108"/>
        <end position="123"/>
    </location>
</feature>
<feature type="non-terminal residue" evidence="2">
    <location>
        <position position="129"/>
    </location>
</feature>
<feature type="region of interest" description="Disordered" evidence="1">
    <location>
        <begin position="101"/>
        <end position="129"/>
    </location>
</feature>
<evidence type="ECO:0000313" key="2">
    <source>
        <dbReference type="EMBL" id="KIK10241.1"/>
    </source>
</evidence>
<accession>A0A0C9XZ66</accession>
<evidence type="ECO:0000256" key="1">
    <source>
        <dbReference type="SAM" id="MobiDB-lite"/>
    </source>
</evidence>
<reference evidence="2 3" key="1">
    <citation type="submission" date="2014-04" db="EMBL/GenBank/DDBJ databases">
        <authorList>
            <consortium name="DOE Joint Genome Institute"/>
            <person name="Kuo A."/>
            <person name="Kohler A."/>
            <person name="Nagy L.G."/>
            <person name="Floudas D."/>
            <person name="Copeland A."/>
            <person name="Barry K.W."/>
            <person name="Cichocki N."/>
            <person name="Veneault-Fourrey C."/>
            <person name="LaButti K."/>
            <person name="Lindquist E.A."/>
            <person name="Lipzen A."/>
            <person name="Lundell T."/>
            <person name="Morin E."/>
            <person name="Murat C."/>
            <person name="Sun H."/>
            <person name="Tunlid A."/>
            <person name="Henrissat B."/>
            <person name="Grigoriev I.V."/>
            <person name="Hibbett D.S."/>
            <person name="Martin F."/>
            <person name="Nordberg H.P."/>
            <person name="Cantor M.N."/>
            <person name="Hua S.X."/>
        </authorList>
    </citation>
    <scope>NUCLEOTIDE SEQUENCE [LARGE SCALE GENOMIC DNA]</scope>
    <source>
        <strain evidence="2 3">LaAM-08-1</strain>
    </source>
</reference>
<dbReference type="AlphaFoldDB" id="A0A0C9XZ66"/>
<name>A0A0C9XZ66_9AGAR</name>
<dbReference type="Proteomes" id="UP000054477">
    <property type="component" value="Unassembled WGS sequence"/>
</dbReference>
<dbReference type="OrthoDB" id="248320at2759"/>
<reference evidence="3" key="2">
    <citation type="submission" date="2015-01" db="EMBL/GenBank/DDBJ databases">
        <title>Evolutionary Origins and Diversification of the Mycorrhizal Mutualists.</title>
        <authorList>
            <consortium name="DOE Joint Genome Institute"/>
            <consortium name="Mycorrhizal Genomics Consortium"/>
            <person name="Kohler A."/>
            <person name="Kuo A."/>
            <person name="Nagy L.G."/>
            <person name="Floudas D."/>
            <person name="Copeland A."/>
            <person name="Barry K.W."/>
            <person name="Cichocki N."/>
            <person name="Veneault-Fourrey C."/>
            <person name="LaButti K."/>
            <person name="Lindquist E.A."/>
            <person name="Lipzen A."/>
            <person name="Lundell T."/>
            <person name="Morin E."/>
            <person name="Murat C."/>
            <person name="Riley R."/>
            <person name="Ohm R."/>
            <person name="Sun H."/>
            <person name="Tunlid A."/>
            <person name="Henrissat B."/>
            <person name="Grigoriev I.V."/>
            <person name="Hibbett D.S."/>
            <person name="Martin F."/>
        </authorList>
    </citation>
    <scope>NUCLEOTIDE SEQUENCE [LARGE SCALE GENOMIC DNA]</scope>
    <source>
        <strain evidence="3">LaAM-08-1</strain>
    </source>
</reference>
<protein>
    <submittedName>
        <fullName evidence="2">Uncharacterized protein</fullName>
    </submittedName>
</protein>
<feature type="region of interest" description="Disordered" evidence="1">
    <location>
        <begin position="1"/>
        <end position="26"/>
    </location>
</feature>
<proteinExistence type="predicted"/>
<dbReference type="STRING" id="1095629.A0A0C9XZ66"/>
<organism evidence="2 3">
    <name type="scientific">Laccaria amethystina LaAM-08-1</name>
    <dbReference type="NCBI Taxonomy" id="1095629"/>
    <lineage>
        <taxon>Eukaryota</taxon>
        <taxon>Fungi</taxon>
        <taxon>Dikarya</taxon>
        <taxon>Basidiomycota</taxon>
        <taxon>Agaricomycotina</taxon>
        <taxon>Agaricomycetes</taxon>
        <taxon>Agaricomycetidae</taxon>
        <taxon>Agaricales</taxon>
        <taxon>Agaricineae</taxon>
        <taxon>Hydnangiaceae</taxon>
        <taxon>Laccaria</taxon>
    </lineage>
</organism>
<keyword evidence="3" id="KW-1185">Reference proteome</keyword>
<dbReference type="HOGENOM" id="CLU_1911653_0_0_1"/>
<evidence type="ECO:0000313" key="3">
    <source>
        <dbReference type="Proteomes" id="UP000054477"/>
    </source>
</evidence>
<gene>
    <name evidence="2" type="ORF">K443DRAFT_81079</name>
</gene>
<sequence length="129" mass="14675">AQTATQKRAELSKSAGGLRKKSDLSDSAKWNLGDANQFSQILLHYQEDLVYLKELKEQEMYALRELQSSMLKAGTRREEITRFNKAKSDSEFSKMLRARTLGPEHSETQTQLRRSTRVSTTIPANLGKL</sequence>